<evidence type="ECO:0000313" key="2">
    <source>
        <dbReference type="EMBL" id="TPX41448.1"/>
    </source>
</evidence>
<reference evidence="2 3" key="1">
    <citation type="journal article" date="2019" name="Sci. Rep.">
        <title>Comparative genomics of chytrid fungi reveal insights into the obligate biotrophic and pathogenic lifestyle of Synchytrium endobioticum.</title>
        <authorList>
            <person name="van de Vossenberg B.T.L.H."/>
            <person name="Warris S."/>
            <person name="Nguyen H.D.T."/>
            <person name="van Gent-Pelzer M.P.E."/>
            <person name="Joly D.L."/>
            <person name="van de Geest H.C."/>
            <person name="Bonants P.J.M."/>
            <person name="Smith D.S."/>
            <person name="Levesque C.A."/>
            <person name="van der Lee T.A.J."/>
        </authorList>
    </citation>
    <scope>NUCLEOTIDE SEQUENCE [LARGE SCALE GENOMIC DNA]</scope>
    <source>
        <strain evidence="2 3">LEV6574</strain>
    </source>
</reference>
<name>A0A507CQT3_9FUNG</name>
<feature type="compositionally biased region" description="Acidic residues" evidence="1">
    <location>
        <begin position="311"/>
        <end position="320"/>
    </location>
</feature>
<accession>A0A507CQT3</accession>
<sequence>MDSHDKKLVEKKINAIVALLDRARLDWHDQQKAAILEHSRKSRERRAKLDERHGQTMLMQQKLLRQARPKNERRKPNDAIQSATLDNLPKTQAHQKVLDEAAHRKQIQHKRVRNGHRPVWGSNAVRSTTNEGRLPAMARDEDKKHMKNETEAHKNAGLAVCSKGRKPVGRSRGPVTRRGYEMPDLSALHMVIGNSAINTTTDHNLAELKKMKQKQRQLQLIHEMILRRRTTASKALLNSHFATHVYAHLPGMVQPEEHHESPSLRSRRPRPCGIIGNLVPLSAAFQQIQPAFLMNDLSPSGDGSIKRATFADDENDEDPDAIQLNQPVDRPSAELLDRIRKGSRRPQTQQSGVSLTASPVSDTDPVTVIGMQRVSALKRKTKSSLLFIPGSRSRRASVSVFSNAHRRRPSSTGDVRYEVSTATSSNDLHNGAKGVSEVKSRKPVLIGQPSILRQARFSVAETVSRMMRANTVGLLSELSSRSRDAADGLPHDDDGEDDESTASVESSNVSDISDCGSGSMGCEDQEQQEQPQKPKEMVPLDMHKLLESTPVLTLTDWKRGRKQY</sequence>
<comment type="caution">
    <text evidence="2">The sequence shown here is derived from an EMBL/GenBank/DDBJ whole genome shotgun (WGS) entry which is preliminary data.</text>
</comment>
<organism evidence="2 3">
    <name type="scientific">Synchytrium endobioticum</name>
    <dbReference type="NCBI Taxonomy" id="286115"/>
    <lineage>
        <taxon>Eukaryota</taxon>
        <taxon>Fungi</taxon>
        <taxon>Fungi incertae sedis</taxon>
        <taxon>Chytridiomycota</taxon>
        <taxon>Chytridiomycota incertae sedis</taxon>
        <taxon>Chytridiomycetes</taxon>
        <taxon>Synchytriales</taxon>
        <taxon>Synchytriaceae</taxon>
        <taxon>Synchytrium</taxon>
    </lineage>
</organism>
<gene>
    <name evidence="2" type="ORF">SeLEV6574_g06086</name>
</gene>
<dbReference type="AlphaFoldDB" id="A0A507CQT3"/>
<protein>
    <submittedName>
        <fullName evidence="2">Uncharacterized protein</fullName>
    </submittedName>
</protein>
<feature type="compositionally biased region" description="Basic and acidic residues" evidence="1">
    <location>
        <begin position="483"/>
        <end position="492"/>
    </location>
</feature>
<feature type="region of interest" description="Disordered" evidence="1">
    <location>
        <begin position="483"/>
        <end position="538"/>
    </location>
</feature>
<feature type="region of interest" description="Disordered" evidence="1">
    <location>
        <begin position="304"/>
        <end position="332"/>
    </location>
</feature>
<feature type="compositionally biased region" description="Polar residues" evidence="1">
    <location>
        <begin position="501"/>
        <end position="511"/>
    </location>
</feature>
<proteinExistence type="predicted"/>
<feature type="compositionally biased region" description="Polar residues" evidence="1">
    <location>
        <begin position="345"/>
        <end position="359"/>
    </location>
</feature>
<evidence type="ECO:0000313" key="3">
    <source>
        <dbReference type="Proteomes" id="UP000320475"/>
    </source>
</evidence>
<evidence type="ECO:0000256" key="1">
    <source>
        <dbReference type="SAM" id="MobiDB-lite"/>
    </source>
</evidence>
<feature type="region of interest" description="Disordered" evidence="1">
    <location>
        <begin position="340"/>
        <end position="359"/>
    </location>
</feature>
<dbReference type="VEuPathDB" id="FungiDB:SeMB42_g05065"/>
<dbReference type="Proteomes" id="UP000320475">
    <property type="component" value="Unassembled WGS sequence"/>
</dbReference>
<dbReference type="VEuPathDB" id="FungiDB:SeMB42_g05064"/>
<dbReference type="EMBL" id="QEAM01000320">
    <property type="protein sequence ID" value="TPX41448.1"/>
    <property type="molecule type" value="Genomic_DNA"/>
</dbReference>